<dbReference type="PANTHER" id="PTHR12147:SF26">
    <property type="entry name" value="PEPTIDASE M28 DOMAIN-CONTAINING PROTEIN"/>
    <property type="match status" value="1"/>
</dbReference>
<comment type="similarity">
    <text evidence="3">Belongs to the peptidase M28 family. M28A subfamily.</text>
</comment>
<dbReference type="EMBL" id="PDLN01000016">
    <property type="protein sequence ID" value="RDW63935.1"/>
    <property type="molecule type" value="Genomic_DNA"/>
</dbReference>
<dbReference type="InterPro" id="IPR046450">
    <property type="entry name" value="PA_dom_sf"/>
</dbReference>
<evidence type="ECO:0000256" key="1">
    <source>
        <dbReference type="ARBA" id="ARBA00001947"/>
    </source>
</evidence>
<dbReference type="GO" id="GO:0046872">
    <property type="term" value="F:metal ion binding"/>
    <property type="evidence" value="ECO:0007669"/>
    <property type="project" value="UniProtKB-KW"/>
</dbReference>
<dbReference type="GO" id="GO:0004177">
    <property type="term" value="F:aminopeptidase activity"/>
    <property type="evidence" value="ECO:0007669"/>
    <property type="project" value="UniProtKB-KW"/>
</dbReference>
<dbReference type="InterPro" id="IPR007484">
    <property type="entry name" value="Peptidase_M28"/>
</dbReference>
<sequence>MKLSIAVPIFSLAATSVLAHSVKERALPLVQSNQLRRVLLRSELLTKSQKLEQIAYATPGRNRVVGSPGHAETLKYISDTVVALDYYDVTTQSFTVPMGTSTLLVGGTAYESRLMTFTPGGHPIAPLVAAANLGCDPADYPAEISGAIALISRGTCEFGLKSALAGAAGAIGVLIYNNVDGALSGTLGQETRPEGSYPPTSGISKADGLALLASLPQTGDLNIILVDVPTYNIIAQTKGGDPENVIQVGAHSDSVEAGPGINDNGSGSIGLLEIAIQLTKFSVNNTVRFSWWAAEEEGLIGATNYVESLSQEELDKIRLYLNFDMIASPNFVYGIYDGDGSAFNQSGPPGSAEAEKLFQEYFTNDAGLPWVDVDFSGRSDYGPFLEAGVASGGLFTGAEVSKTEEEAALFGGQAGVAYDVNYHAAGDTVANLNMGAFIQNTKAIAHAVATYARSFDSLPAKSVKRSMPRTDAFQISRRFSEHDAHSHGHGCLDNLFT</sequence>
<dbReference type="Pfam" id="PF04389">
    <property type="entry name" value="Peptidase_M28"/>
    <property type="match status" value="1"/>
</dbReference>
<dbReference type="CDD" id="cd02130">
    <property type="entry name" value="PA_ScAPY_like"/>
    <property type="match status" value="1"/>
</dbReference>
<proteinExistence type="inferred from homology"/>
<comment type="caution">
    <text evidence="13">The sequence shown here is derived from an EMBL/GenBank/DDBJ whole genome shotgun (WGS) entry which is preliminary data.</text>
</comment>
<evidence type="ECO:0000256" key="5">
    <source>
        <dbReference type="ARBA" id="ARBA00022670"/>
    </source>
</evidence>
<dbReference type="AlphaFoldDB" id="A0A3D8QQ56"/>
<evidence type="ECO:0000256" key="3">
    <source>
        <dbReference type="ARBA" id="ARBA00005957"/>
    </source>
</evidence>
<keyword evidence="14" id="KW-1185">Reference proteome</keyword>
<evidence type="ECO:0000256" key="2">
    <source>
        <dbReference type="ARBA" id="ARBA00005634"/>
    </source>
</evidence>
<evidence type="ECO:0000259" key="12">
    <source>
        <dbReference type="Pfam" id="PF04389"/>
    </source>
</evidence>
<feature type="domain" description="PA" evidence="11">
    <location>
        <begin position="125"/>
        <end position="211"/>
    </location>
</feature>
<evidence type="ECO:0000256" key="6">
    <source>
        <dbReference type="ARBA" id="ARBA00022723"/>
    </source>
</evidence>
<dbReference type="EC" id="3.4.-.-" evidence="10"/>
<dbReference type="GO" id="GO:0006508">
    <property type="term" value="P:proteolysis"/>
    <property type="evidence" value="ECO:0007669"/>
    <property type="project" value="UniProtKB-KW"/>
</dbReference>
<dbReference type="Pfam" id="PF02225">
    <property type="entry name" value="PA"/>
    <property type="match status" value="1"/>
</dbReference>
<gene>
    <name evidence="13" type="ORF">BP5796_10437</name>
</gene>
<evidence type="ECO:0000256" key="10">
    <source>
        <dbReference type="RuleBase" id="RU361240"/>
    </source>
</evidence>
<organism evidence="13 14">
    <name type="scientific">Coleophoma crateriformis</name>
    <dbReference type="NCBI Taxonomy" id="565419"/>
    <lineage>
        <taxon>Eukaryota</taxon>
        <taxon>Fungi</taxon>
        <taxon>Dikarya</taxon>
        <taxon>Ascomycota</taxon>
        <taxon>Pezizomycotina</taxon>
        <taxon>Leotiomycetes</taxon>
        <taxon>Helotiales</taxon>
        <taxon>Dermateaceae</taxon>
        <taxon>Coleophoma</taxon>
    </lineage>
</organism>
<comment type="cofactor">
    <cofactor evidence="1">
        <name>Zn(2+)</name>
        <dbReference type="ChEBI" id="CHEBI:29105"/>
    </cofactor>
</comment>
<dbReference type="PANTHER" id="PTHR12147">
    <property type="entry name" value="METALLOPEPTIDASE M28 FAMILY MEMBER"/>
    <property type="match status" value="1"/>
</dbReference>
<dbReference type="SUPFAM" id="SSF53187">
    <property type="entry name" value="Zn-dependent exopeptidases"/>
    <property type="match status" value="1"/>
</dbReference>
<dbReference type="InterPro" id="IPR041756">
    <property type="entry name" value="M28_SGAP-like"/>
</dbReference>
<name>A0A3D8QQ56_9HELO</name>
<evidence type="ECO:0000313" key="14">
    <source>
        <dbReference type="Proteomes" id="UP000256328"/>
    </source>
</evidence>
<accession>A0A3D8QQ56</accession>
<dbReference type="Proteomes" id="UP000256328">
    <property type="component" value="Unassembled WGS sequence"/>
</dbReference>
<dbReference type="GO" id="GO:0008235">
    <property type="term" value="F:metalloexopeptidase activity"/>
    <property type="evidence" value="ECO:0007669"/>
    <property type="project" value="InterPro"/>
</dbReference>
<evidence type="ECO:0000256" key="9">
    <source>
        <dbReference type="ARBA" id="ARBA00022833"/>
    </source>
</evidence>
<evidence type="ECO:0000256" key="4">
    <source>
        <dbReference type="ARBA" id="ARBA00022438"/>
    </source>
</evidence>
<evidence type="ECO:0000256" key="7">
    <source>
        <dbReference type="ARBA" id="ARBA00022729"/>
    </source>
</evidence>
<keyword evidence="6 10" id="KW-0479">Metal-binding</keyword>
<dbReference type="CDD" id="cd03876">
    <property type="entry name" value="M28_SGAP_like"/>
    <property type="match status" value="1"/>
</dbReference>
<dbReference type="InterPro" id="IPR045175">
    <property type="entry name" value="M28_fam"/>
</dbReference>
<evidence type="ECO:0000313" key="13">
    <source>
        <dbReference type="EMBL" id="RDW63935.1"/>
    </source>
</evidence>
<comment type="similarity">
    <text evidence="2">Belongs to the peptidase M28 family. M28B subfamily.</text>
</comment>
<dbReference type="Gene3D" id="3.50.30.30">
    <property type="match status" value="1"/>
</dbReference>
<dbReference type="FunFam" id="3.40.630.10:FF:000054">
    <property type="entry name" value="Peptide hydrolase"/>
    <property type="match status" value="1"/>
</dbReference>
<keyword evidence="8 10" id="KW-0378">Hydrolase</keyword>
<keyword evidence="4" id="KW-0031">Aminopeptidase</keyword>
<dbReference type="OrthoDB" id="10013407at2759"/>
<evidence type="ECO:0000259" key="11">
    <source>
        <dbReference type="Pfam" id="PF02225"/>
    </source>
</evidence>
<dbReference type="InterPro" id="IPR003137">
    <property type="entry name" value="PA_domain"/>
</dbReference>
<evidence type="ECO:0000256" key="8">
    <source>
        <dbReference type="ARBA" id="ARBA00022801"/>
    </source>
</evidence>
<keyword evidence="7 10" id="KW-0732">Signal</keyword>
<feature type="chain" id="PRO_5017497547" description="Peptide hydrolase" evidence="10">
    <location>
        <begin position="20"/>
        <end position="497"/>
    </location>
</feature>
<feature type="signal peptide" evidence="10">
    <location>
        <begin position="1"/>
        <end position="19"/>
    </location>
</feature>
<protein>
    <recommendedName>
        <fullName evidence="10">Peptide hydrolase</fullName>
        <ecNumber evidence="10">3.4.-.-</ecNumber>
    </recommendedName>
</protein>
<dbReference type="Gene3D" id="3.40.630.10">
    <property type="entry name" value="Zn peptidases"/>
    <property type="match status" value="1"/>
</dbReference>
<reference evidence="13 14" key="1">
    <citation type="journal article" date="2018" name="IMA Fungus">
        <title>IMA Genome-F 9: Draft genome sequence of Annulohypoxylon stygium, Aspergillus mulundensis, Berkeleyomyces basicola (syn. Thielaviopsis basicola), Ceratocystis smalleyi, two Cercospora beticola strains, Coleophoma cylindrospora, Fusarium fracticaudum, Phialophora cf. hyalina, and Morchella septimelata.</title>
        <authorList>
            <person name="Wingfield B.D."/>
            <person name="Bills G.F."/>
            <person name="Dong Y."/>
            <person name="Huang W."/>
            <person name="Nel W.J."/>
            <person name="Swalarsk-Parry B.S."/>
            <person name="Vaghefi N."/>
            <person name="Wilken P.M."/>
            <person name="An Z."/>
            <person name="de Beer Z.W."/>
            <person name="De Vos L."/>
            <person name="Chen L."/>
            <person name="Duong T.A."/>
            <person name="Gao Y."/>
            <person name="Hammerbacher A."/>
            <person name="Kikkert J.R."/>
            <person name="Li Y."/>
            <person name="Li H."/>
            <person name="Li K."/>
            <person name="Li Q."/>
            <person name="Liu X."/>
            <person name="Ma X."/>
            <person name="Naidoo K."/>
            <person name="Pethybridge S.J."/>
            <person name="Sun J."/>
            <person name="Steenkamp E.T."/>
            <person name="van der Nest M.A."/>
            <person name="van Wyk S."/>
            <person name="Wingfield M.J."/>
            <person name="Xiong C."/>
            <person name="Yue Q."/>
            <person name="Zhang X."/>
        </authorList>
    </citation>
    <scope>NUCLEOTIDE SEQUENCE [LARGE SCALE GENOMIC DNA]</scope>
    <source>
        <strain evidence="13 14">BP5796</strain>
    </source>
</reference>
<feature type="domain" description="Peptidase M28" evidence="12">
    <location>
        <begin position="232"/>
        <end position="447"/>
    </location>
</feature>
<keyword evidence="9 10" id="KW-0862">Zinc</keyword>
<dbReference type="SUPFAM" id="SSF52025">
    <property type="entry name" value="PA domain"/>
    <property type="match status" value="1"/>
</dbReference>
<keyword evidence="5 10" id="KW-0645">Protease</keyword>